<feature type="transmembrane region" description="Helical" evidence="5">
    <location>
        <begin position="285"/>
        <end position="304"/>
    </location>
</feature>
<dbReference type="GO" id="GO:0055085">
    <property type="term" value="P:transmembrane transport"/>
    <property type="evidence" value="ECO:0007669"/>
    <property type="project" value="TreeGrafter"/>
</dbReference>
<keyword evidence="3" id="KW-1003">Cell membrane</keyword>
<feature type="transmembrane region" description="Helical" evidence="5">
    <location>
        <begin position="371"/>
        <end position="392"/>
    </location>
</feature>
<keyword evidence="5" id="KW-0812">Transmembrane</keyword>
<dbReference type="PANTHER" id="PTHR23535:SF2">
    <property type="entry name" value="SUGAR EFFLUX TRANSPORTER A-RELATED"/>
    <property type="match status" value="1"/>
</dbReference>
<dbReference type="EMBL" id="WHUT02000005">
    <property type="protein sequence ID" value="NUB44698.1"/>
    <property type="molecule type" value="Genomic_DNA"/>
</dbReference>
<keyword evidence="4" id="KW-0762">Sugar transport</keyword>
<name>A0A8X8GZG1_9RHOB</name>
<keyword evidence="7" id="KW-1185">Reference proteome</keyword>
<protein>
    <recommendedName>
        <fullName evidence="8">MFS transporter</fullName>
    </recommendedName>
</protein>
<dbReference type="Proteomes" id="UP000484076">
    <property type="component" value="Unassembled WGS sequence"/>
</dbReference>
<feature type="transmembrane region" description="Helical" evidence="5">
    <location>
        <begin position="257"/>
        <end position="278"/>
    </location>
</feature>
<feature type="transmembrane region" description="Helical" evidence="5">
    <location>
        <begin position="47"/>
        <end position="69"/>
    </location>
</feature>
<reference evidence="6" key="1">
    <citation type="submission" date="2020-05" db="EMBL/GenBank/DDBJ databases">
        <title>Fertoebacter nigrum gen. nov., sp. nov., a new member of the family Rhodobacteraceae.</title>
        <authorList>
            <person name="Szuroczki S."/>
            <person name="Abbaszade G."/>
            <person name="Buni D."/>
            <person name="Schumann P."/>
            <person name="Toth E."/>
        </authorList>
    </citation>
    <scope>NUCLEOTIDE SEQUENCE</scope>
    <source>
        <strain evidence="6">RG-N-1a</strain>
    </source>
</reference>
<evidence type="ECO:0000313" key="7">
    <source>
        <dbReference type="Proteomes" id="UP000484076"/>
    </source>
</evidence>
<evidence type="ECO:0000256" key="3">
    <source>
        <dbReference type="ARBA" id="ARBA00022475"/>
    </source>
</evidence>
<dbReference type="PANTHER" id="PTHR23535">
    <property type="entry name" value="SUGAR EFFLUX TRANSPORTER A-RELATED"/>
    <property type="match status" value="1"/>
</dbReference>
<feature type="transmembrane region" description="Helical" evidence="5">
    <location>
        <begin position="220"/>
        <end position="245"/>
    </location>
</feature>
<dbReference type="InterPro" id="IPR036259">
    <property type="entry name" value="MFS_trans_sf"/>
</dbReference>
<accession>A0A8X8GZG1</accession>
<feature type="transmembrane region" description="Helical" evidence="5">
    <location>
        <begin position="104"/>
        <end position="125"/>
    </location>
</feature>
<keyword evidence="5" id="KW-1133">Transmembrane helix</keyword>
<evidence type="ECO:0000256" key="4">
    <source>
        <dbReference type="ARBA" id="ARBA00022597"/>
    </source>
</evidence>
<evidence type="ECO:0000256" key="5">
    <source>
        <dbReference type="SAM" id="Phobius"/>
    </source>
</evidence>
<feature type="transmembrane region" description="Helical" evidence="5">
    <location>
        <begin position="344"/>
        <end position="365"/>
    </location>
</feature>
<comment type="caution">
    <text evidence="6">The sequence shown here is derived from an EMBL/GenBank/DDBJ whole genome shotgun (WGS) entry which is preliminary data.</text>
</comment>
<evidence type="ECO:0000256" key="2">
    <source>
        <dbReference type="ARBA" id="ARBA00022448"/>
    </source>
</evidence>
<evidence type="ECO:0000313" key="6">
    <source>
        <dbReference type="EMBL" id="NUB44698.1"/>
    </source>
</evidence>
<evidence type="ECO:0000256" key="1">
    <source>
        <dbReference type="ARBA" id="ARBA00004651"/>
    </source>
</evidence>
<organism evidence="6 7">
    <name type="scientific">Fertoeibacter niger</name>
    <dbReference type="NCBI Taxonomy" id="2656921"/>
    <lineage>
        <taxon>Bacteria</taxon>
        <taxon>Pseudomonadati</taxon>
        <taxon>Pseudomonadota</taxon>
        <taxon>Alphaproteobacteria</taxon>
        <taxon>Rhodobacterales</taxon>
        <taxon>Paracoccaceae</taxon>
        <taxon>Fertoeibacter</taxon>
    </lineage>
</organism>
<feature type="transmembrane region" description="Helical" evidence="5">
    <location>
        <begin position="146"/>
        <end position="165"/>
    </location>
</feature>
<gene>
    <name evidence="6" type="ORF">GEU84_009915</name>
</gene>
<dbReference type="AlphaFoldDB" id="A0A8X8GZG1"/>
<dbReference type="Gene3D" id="1.20.1250.20">
    <property type="entry name" value="MFS general substrate transporter like domains"/>
    <property type="match status" value="1"/>
</dbReference>
<dbReference type="GO" id="GO:0005886">
    <property type="term" value="C:plasma membrane"/>
    <property type="evidence" value="ECO:0007669"/>
    <property type="project" value="UniProtKB-SubCell"/>
</dbReference>
<feature type="transmembrane region" description="Helical" evidence="5">
    <location>
        <begin position="171"/>
        <end position="191"/>
    </location>
</feature>
<dbReference type="PROSITE" id="PS51257">
    <property type="entry name" value="PROKAR_LIPOPROTEIN"/>
    <property type="match status" value="1"/>
</dbReference>
<sequence>MPVLRLIWHDPTLRLVTLAFALLGAFACTFAPYQSLIAVERLGLSDAAYALVLVLASVLGVSGAIAAGIITDQRANRRQMALGAAILSLAGTALMWAAPGPWGFVLAHAVILPLGGSLFGQIFALSRLAAGAYPAQRDSIQSAVRAVFALPFVIVLPLWSLAFSAGVGVMAVYPAATLLALGLLALIWRFWPQDGRTVWADPKSGLSFVQSLAEMANRRVLIRVVLLGAVNTAVALYMVLIGLVFHDTPGRDEADVALFVGLVAGLEVPFMLAMPLALRLACKTVLIAAGAALYAAYLIALPLLAASPLVWLLTLPCAIGGAAILALPIAYLQDLMAARPGAGSSLMALQRVVGDGFCATAFAIGTFASGYGLAAVLGGACTLAGGLGLLWVDRRRGQRAQAVV</sequence>
<comment type="subcellular location">
    <subcellularLocation>
        <location evidence="1">Cell membrane</location>
        <topology evidence="1">Multi-pass membrane protein</topology>
    </subcellularLocation>
</comment>
<keyword evidence="5" id="KW-0472">Membrane</keyword>
<dbReference type="SUPFAM" id="SSF103473">
    <property type="entry name" value="MFS general substrate transporter"/>
    <property type="match status" value="1"/>
</dbReference>
<evidence type="ECO:0008006" key="8">
    <source>
        <dbReference type="Google" id="ProtNLM"/>
    </source>
</evidence>
<feature type="transmembrane region" description="Helical" evidence="5">
    <location>
        <begin position="12"/>
        <end position="35"/>
    </location>
</feature>
<feature type="transmembrane region" description="Helical" evidence="5">
    <location>
        <begin position="310"/>
        <end position="332"/>
    </location>
</feature>
<proteinExistence type="predicted"/>
<keyword evidence="2" id="KW-0813">Transport</keyword>
<feature type="transmembrane region" description="Helical" evidence="5">
    <location>
        <begin position="81"/>
        <end position="98"/>
    </location>
</feature>